<evidence type="ECO:0000313" key="3">
    <source>
        <dbReference type="Proteomes" id="UP000178168"/>
    </source>
</evidence>
<keyword evidence="1" id="KW-0472">Membrane</keyword>
<dbReference type="STRING" id="1802730.A2591_00275"/>
<organism evidence="2 3">
    <name type="scientific">Candidatus Yonathbacteria bacterium RIFOXYD1_FULL_52_36</name>
    <dbReference type="NCBI Taxonomy" id="1802730"/>
    <lineage>
        <taxon>Bacteria</taxon>
        <taxon>Candidatus Yonathiibacteriota</taxon>
    </lineage>
</organism>
<sequence length="114" mass="12550">MHTRVQRNIGSVLGAFGLFAPLVLSAEGVYVSEHFTDFRTLVQYVVGQIIGPLVSILFAATIVYFLWGAVQYIRNSAESDGRTEGRERMIWGIVALAVIAAFWAFVGIVVRTLS</sequence>
<reference evidence="2 3" key="1">
    <citation type="journal article" date="2016" name="Nat. Commun.">
        <title>Thousands of microbial genomes shed light on interconnected biogeochemical processes in an aquifer system.</title>
        <authorList>
            <person name="Anantharaman K."/>
            <person name="Brown C.T."/>
            <person name="Hug L.A."/>
            <person name="Sharon I."/>
            <person name="Castelle C.J."/>
            <person name="Probst A.J."/>
            <person name="Thomas B.C."/>
            <person name="Singh A."/>
            <person name="Wilkins M.J."/>
            <person name="Karaoz U."/>
            <person name="Brodie E.L."/>
            <person name="Williams K.H."/>
            <person name="Hubbard S.S."/>
            <person name="Banfield J.F."/>
        </authorList>
    </citation>
    <scope>NUCLEOTIDE SEQUENCE [LARGE SCALE GENOMIC DNA]</scope>
</reference>
<evidence type="ECO:0000256" key="1">
    <source>
        <dbReference type="SAM" id="Phobius"/>
    </source>
</evidence>
<accession>A0A1G2SKI5</accession>
<feature type="transmembrane region" description="Helical" evidence="1">
    <location>
        <begin position="49"/>
        <end position="70"/>
    </location>
</feature>
<keyword evidence="1" id="KW-1133">Transmembrane helix</keyword>
<gene>
    <name evidence="2" type="ORF">A2591_00275</name>
</gene>
<dbReference type="Proteomes" id="UP000178168">
    <property type="component" value="Unassembled WGS sequence"/>
</dbReference>
<keyword evidence="1" id="KW-0812">Transmembrane</keyword>
<dbReference type="InterPro" id="IPR043993">
    <property type="entry name" value="T4SS_pilin"/>
</dbReference>
<dbReference type="AlphaFoldDB" id="A0A1G2SKI5"/>
<feature type="transmembrane region" description="Helical" evidence="1">
    <location>
        <begin position="90"/>
        <end position="110"/>
    </location>
</feature>
<evidence type="ECO:0000313" key="2">
    <source>
        <dbReference type="EMBL" id="OHA85585.1"/>
    </source>
</evidence>
<dbReference type="Pfam" id="PF18895">
    <property type="entry name" value="T4SS_pilin"/>
    <property type="match status" value="1"/>
</dbReference>
<proteinExistence type="predicted"/>
<comment type="caution">
    <text evidence="2">The sequence shown here is derived from an EMBL/GenBank/DDBJ whole genome shotgun (WGS) entry which is preliminary data.</text>
</comment>
<dbReference type="EMBL" id="MHUZ01000021">
    <property type="protein sequence ID" value="OHA85585.1"/>
    <property type="molecule type" value="Genomic_DNA"/>
</dbReference>
<name>A0A1G2SKI5_9BACT</name>
<protein>
    <submittedName>
        <fullName evidence="2">Uncharacterized protein</fullName>
    </submittedName>
</protein>